<protein>
    <submittedName>
        <fullName evidence="4">WGS project CBMI000000000 data, contig CS3069_c004377</fullName>
    </submittedName>
</protein>
<feature type="domain" description="MOSC" evidence="3">
    <location>
        <begin position="241"/>
        <end position="432"/>
    </location>
</feature>
<feature type="region of interest" description="Disordered" evidence="1">
    <location>
        <begin position="356"/>
        <end position="381"/>
    </location>
</feature>
<feature type="transmembrane region" description="Helical" evidence="2">
    <location>
        <begin position="6"/>
        <end position="25"/>
    </location>
</feature>
<organism evidence="4">
    <name type="scientific">Fusarium clavum</name>
    <dbReference type="NCBI Taxonomy" id="2594811"/>
    <lineage>
        <taxon>Eukaryota</taxon>
        <taxon>Fungi</taxon>
        <taxon>Dikarya</taxon>
        <taxon>Ascomycota</taxon>
        <taxon>Pezizomycotina</taxon>
        <taxon>Sordariomycetes</taxon>
        <taxon>Hypocreomycetidae</taxon>
        <taxon>Hypocreales</taxon>
        <taxon>Nectriaceae</taxon>
        <taxon>Fusarium</taxon>
        <taxon>Fusarium incarnatum-equiseti species complex</taxon>
    </lineage>
</organism>
<gene>
    <name evidence="4" type="ORF">BN850_0120470</name>
</gene>
<evidence type="ECO:0000256" key="2">
    <source>
        <dbReference type="SAM" id="Phobius"/>
    </source>
</evidence>
<dbReference type="InterPro" id="IPR011037">
    <property type="entry name" value="Pyrv_Knase-like_insert_dom_sf"/>
</dbReference>
<proteinExistence type="predicted"/>
<dbReference type="InterPro" id="IPR005303">
    <property type="entry name" value="MOCOS_middle"/>
</dbReference>
<evidence type="ECO:0000256" key="1">
    <source>
        <dbReference type="SAM" id="MobiDB-lite"/>
    </source>
</evidence>
<reference evidence="4" key="1">
    <citation type="submission" date="2013-05" db="EMBL/GenBank/DDBJ databases">
        <title>Draft genome sequences of six wheat associated Fusarium spp. isolates.</title>
        <authorList>
            <person name="Moolhuijzen P.M."/>
            <person name="Manners J.M."/>
            <person name="Wilcox S."/>
            <person name="Bellgard M.I."/>
            <person name="Gardiner D.M."/>
        </authorList>
    </citation>
    <scope>NUCLEOTIDE SEQUENCE</scope>
    <source>
        <strain evidence="4">CS3069</strain>
    </source>
</reference>
<keyword evidence="2" id="KW-0472">Membrane</keyword>
<dbReference type="Pfam" id="PF03476">
    <property type="entry name" value="MOSC_N"/>
    <property type="match status" value="1"/>
</dbReference>
<dbReference type="EMBL" id="HG320868">
    <property type="protein sequence ID" value="CEG05965.1"/>
    <property type="molecule type" value="Genomic_DNA"/>
</dbReference>
<keyword evidence="2" id="KW-0812">Transmembrane</keyword>
<dbReference type="EMBL" id="CBMI010004374">
    <property type="protein sequence ID" value="CEG05536.1"/>
    <property type="molecule type" value="Genomic_DNA"/>
</dbReference>
<dbReference type="GO" id="GO:0003824">
    <property type="term" value="F:catalytic activity"/>
    <property type="evidence" value="ECO:0007669"/>
    <property type="project" value="InterPro"/>
</dbReference>
<dbReference type="GO" id="GO:0030170">
    <property type="term" value="F:pyridoxal phosphate binding"/>
    <property type="evidence" value="ECO:0007669"/>
    <property type="project" value="InterPro"/>
</dbReference>
<evidence type="ECO:0000313" key="4">
    <source>
        <dbReference type="EMBL" id="CEG05536.1"/>
    </source>
</evidence>
<dbReference type="GO" id="GO:0030151">
    <property type="term" value="F:molybdenum ion binding"/>
    <property type="evidence" value="ECO:0007669"/>
    <property type="project" value="InterPro"/>
</dbReference>
<dbReference type="InterPro" id="IPR005302">
    <property type="entry name" value="MoCF_Sase_C"/>
</dbReference>
<dbReference type="SUPFAM" id="SSF141673">
    <property type="entry name" value="MOSC N-terminal domain-like"/>
    <property type="match status" value="1"/>
</dbReference>
<evidence type="ECO:0000259" key="3">
    <source>
        <dbReference type="PROSITE" id="PS51340"/>
    </source>
</evidence>
<dbReference type="PROSITE" id="PS51340">
    <property type="entry name" value="MOSC"/>
    <property type="match status" value="1"/>
</dbReference>
<keyword evidence="2" id="KW-1133">Transmembrane helix</keyword>
<dbReference type="Pfam" id="PF03473">
    <property type="entry name" value="MOSC"/>
    <property type="match status" value="1"/>
</dbReference>
<dbReference type="AlphaFoldDB" id="A0A090N624"/>
<name>A0A090N624_9HYPO</name>
<dbReference type="SUPFAM" id="SSF50800">
    <property type="entry name" value="PK beta-barrel domain-like"/>
    <property type="match status" value="1"/>
</dbReference>
<accession>A0A090N624</accession>
<sequence length="446" mass="49487">MANEVIPASVVAILLGIPILIGLFLQQSNRPQRELRNLRRQCVEKSNMQDQIDPQYDLPAGASSKDPIRIKAIFIHPIKSCAPVELNCAQILKSGFALDRFFALATEVNRPASEGGPIWRFISQRTKPLMAQIKTEVWLPHEGSDESDPLVKSHGCVVFRFPDPDPIGWLGRLKALFWRSEKEVVGIAPISSYKGFEGEHELTMKPFTIHSREAKGLDLARLPSVAHALPKLKRFLKISDQQKLTLLRLTPDSLVRTERNLAPLQHVGTPAVHGYTDQQPVNINSLASVHAVSALLPQENQPLNALRFRANIWVTGASAFDEDTWKRYRIVPNEGIGPSPTLSVVCRTSRCTLPNVNPLTGKPDTDTPSYGKTRGKPQPSSTLIEHRTIEDGNPKALGYIGMHCVPEDSCFEEVHGKQEGVYVQVGDQVEVLERGTHLYGSTGDDY</sequence>